<dbReference type="InterPro" id="IPR006091">
    <property type="entry name" value="Acyl-CoA_Oxase/DH_mid-dom"/>
</dbReference>
<dbReference type="PANTHER" id="PTHR42707">
    <property type="entry name" value="ACYL-COA DEHYDROGENASE"/>
    <property type="match status" value="1"/>
</dbReference>
<evidence type="ECO:0000256" key="1">
    <source>
        <dbReference type="ARBA" id="ARBA00001974"/>
    </source>
</evidence>
<evidence type="ECO:0000256" key="5">
    <source>
        <dbReference type="RuleBase" id="RU362125"/>
    </source>
</evidence>
<comment type="similarity">
    <text evidence="2 5">Belongs to the acyl-CoA dehydrogenase family.</text>
</comment>
<dbReference type="InterPro" id="IPR006089">
    <property type="entry name" value="Acyl-CoA_DH_CS"/>
</dbReference>
<dbReference type="InterPro" id="IPR041504">
    <property type="entry name" value="AidB_N"/>
</dbReference>
<dbReference type="EMBL" id="JBHSQJ010000062">
    <property type="protein sequence ID" value="MFC5908593.1"/>
    <property type="molecule type" value="Genomic_DNA"/>
</dbReference>
<dbReference type="InterPro" id="IPR052904">
    <property type="entry name" value="Acyl-CoA_dehydrogenase-like"/>
</dbReference>
<dbReference type="PROSITE" id="PS00072">
    <property type="entry name" value="ACYL_COA_DH_1"/>
    <property type="match status" value="1"/>
</dbReference>
<sequence length="548" mass="59066">MSFDSVAPRATHTVVNQPPPLVGYDVFGADAALREGVGRWVGPAQRAEVEGELTALGLAAGSAGWQRLGELANTNPPVLRTHDRYGNRIDEVEFHPAWHQLMDKAVSSGLTGDAWTRPSGHVRRAAGFYVWSQVEFGHGCPVSMTHAAVPALLTDPQLASEWVPRLTSRQYQEGLEPPAQKAGCIAGMGMTEKQGGSDVRANTTRAVPLDAAGEYLLTGHKWFCSAPMSDVFLVLAQAPGGISCFVVPRVLPDGRRNPFQLQRLKDKLGNKSNASSEVEFDGTWARRLGEEGRGVRVIIEMVAATRMDCVLGSAALMRQAVAQATHHAAHRSAFGGPLLDKPLMRNVLADLALESEAATTTALRLAAAFDSADPQEADFRRLAVAVSKYWITKRCSAVAAEALECLGGNGYVEESGMPRLFRESPLNSVWEGSGNVNALDVLRALRSEAQTAAFTAELTLAQGADRHYDQALHELKEQLAVVDEGDARRVVERLALLLQAGLLLRFAPSHVSDAFCASRLGGDWGRAFGTLRSSQELAAVVDRARPRL</sequence>
<organism evidence="9 10">
    <name type="scientific">Streptacidiphilus monticola</name>
    <dbReference type="NCBI Taxonomy" id="2161674"/>
    <lineage>
        <taxon>Bacteria</taxon>
        <taxon>Bacillati</taxon>
        <taxon>Actinomycetota</taxon>
        <taxon>Actinomycetes</taxon>
        <taxon>Kitasatosporales</taxon>
        <taxon>Streptomycetaceae</taxon>
        <taxon>Streptacidiphilus</taxon>
    </lineage>
</organism>
<accession>A0ABW1G2C9</accession>
<feature type="domain" description="Adaptive response protein AidB N-terminal" evidence="8">
    <location>
        <begin position="16"/>
        <end position="172"/>
    </location>
</feature>
<feature type="domain" description="Acyl-CoA dehydrogenase/oxidase C-terminal" evidence="6">
    <location>
        <begin position="292"/>
        <end position="445"/>
    </location>
</feature>
<dbReference type="Gene3D" id="2.40.110.20">
    <property type="match status" value="1"/>
</dbReference>
<evidence type="ECO:0000256" key="3">
    <source>
        <dbReference type="ARBA" id="ARBA00022630"/>
    </source>
</evidence>
<dbReference type="Pfam" id="PF18158">
    <property type="entry name" value="AidB_N"/>
    <property type="match status" value="1"/>
</dbReference>
<dbReference type="Gene3D" id="6.10.250.600">
    <property type="match status" value="1"/>
</dbReference>
<evidence type="ECO:0000259" key="6">
    <source>
        <dbReference type="Pfam" id="PF00441"/>
    </source>
</evidence>
<comment type="caution">
    <text evidence="9">The sequence shown here is derived from an EMBL/GenBank/DDBJ whole genome shotgun (WGS) entry which is preliminary data.</text>
</comment>
<evidence type="ECO:0000313" key="10">
    <source>
        <dbReference type="Proteomes" id="UP001596174"/>
    </source>
</evidence>
<dbReference type="SUPFAM" id="SSF56645">
    <property type="entry name" value="Acyl-CoA dehydrogenase NM domain-like"/>
    <property type="match status" value="1"/>
</dbReference>
<dbReference type="PANTHER" id="PTHR42707:SF3">
    <property type="entry name" value="ACYL-COA DEHYDROGENASE AIDB-RELATED"/>
    <property type="match status" value="1"/>
</dbReference>
<keyword evidence="3 5" id="KW-0285">Flavoprotein</keyword>
<evidence type="ECO:0000256" key="2">
    <source>
        <dbReference type="ARBA" id="ARBA00009347"/>
    </source>
</evidence>
<evidence type="ECO:0000259" key="7">
    <source>
        <dbReference type="Pfam" id="PF02770"/>
    </source>
</evidence>
<dbReference type="Pfam" id="PF00441">
    <property type="entry name" value="Acyl-CoA_dh_1"/>
    <property type="match status" value="1"/>
</dbReference>
<keyword evidence="4 5" id="KW-0274">FAD</keyword>
<dbReference type="PROSITE" id="PS00073">
    <property type="entry name" value="ACYL_COA_DH_2"/>
    <property type="match status" value="1"/>
</dbReference>
<keyword evidence="10" id="KW-1185">Reference proteome</keyword>
<dbReference type="Pfam" id="PF02770">
    <property type="entry name" value="Acyl-CoA_dh_M"/>
    <property type="match status" value="1"/>
</dbReference>
<evidence type="ECO:0000259" key="8">
    <source>
        <dbReference type="Pfam" id="PF18158"/>
    </source>
</evidence>
<reference evidence="10" key="1">
    <citation type="journal article" date="2019" name="Int. J. Syst. Evol. Microbiol.">
        <title>The Global Catalogue of Microorganisms (GCM) 10K type strain sequencing project: providing services to taxonomists for standard genome sequencing and annotation.</title>
        <authorList>
            <consortium name="The Broad Institute Genomics Platform"/>
            <consortium name="The Broad Institute Genome Sequencing Center for Infectious Disease"/>
            <person name="Wu L."/>
            <person name="Ma J."/>
        </authorList>
    </citation>
    <scope>NUCLEOTIDE SEQUENCE [LARGE SCALE GENOMIC DNA]</scope>
    <source>
        <strain evidence="10">JCM 4816</strain>
    </source>
</reference>
<keyword evidence="5" id="KW-0560">Oxidoreductase</keyword>
<dbReference type="InterPro" id="IPR036250">
    <property type="entry name" value="AcylCo_DH-like_C"/>
</dbReference>
<dbReference type="Gene3D" id="1.20.140.10">
    <property type="entry name" value="Butyryl-CoA Dehydrogenase, subunit A, domain 3"/>
    <property type="match status" value="1"/>
</dbReference>
<dbReference type="SUPFAM" id="SSF47203">
    <property type="entry name" value="Acyl-CoA dehydrogenase C-terminal domain-like"/>
    <property type="match status" value="1"/>
</dbReference>
<proteinExistence type="inferred from homology"/>
<evidence type="ECO:0000313" key="9">
    <source>
        <dbReference type="EMBL" id="MFC5908593.1"/>
    </source>
</evidence>
<gene>
    <name evidence="9" type="ORF">ACFP3V_15390</name>
</gene>
<evidence type="ECO:0000256" key="4">
    <source>
        <dbReference type="ARBA" id="ARBA00022827"/>
    </source>
</evidence>
<protein>
    <submittedName>
        <fullName evidence="9">Acyl-CoA dehydrogenase family protein</fullName>
    </submittedName>
</protein>
<comment type="cofactor">
    <cofactor evidence="1 5">
        <name>FAD</name>
        <dbReference type="ChEBI" id="CHEBI:57692"/>
    </cofactor>
</comment>
<dbReference type="InterPro" id="IPR009075">
    <property type="entry name" value="AcylCo_DH/oxidase_C"/>
</dbReference>
<dbReference type="RefSeq" id="WP_380583632.1">
    <property type="nucleotide sequence ID" value="NZ_JBHSQJ010000062.1"/>
</dbReference>
<dbReference type="Proteomes" id="UP001596174">
    <property type="component" value="Unassembled WGS sequence"/>
</dbReference>
<dbReference type="InterPro" id="IPR009100">
    <property type="entry name" value="AcylCoA_DH/oxidase_NM_dom_sf"/>
</dbReference>
<feature type="domain" description="Acyl-CoA oxidase/dehydrogenase middle" evidence="7">
    <location>
        <begin position="188"/>
        <end position="282"/>
    </location>
</feature>
<name>A0ABW1G2C9_9ACTN</name>